<evidence type="ECO:0000313" key="2">
    <source>
        <dbReference type="EMBL" id="GII77909.1"/>
    </source>
</evidence>
<gene>
    <name evidence="2" type="ORF">Sru01_28910</name>
</gene>
<keyword evidence="1" id="KW-0472">Membrane</keyword>
<keyword evidence="1" id="KW-0812">Transmembrane</keyword>
<dbReference type="AlphaFoldDB" id="A0A919UZM4"/>
<reference evidence="2" key="1">
    <citation type="submission" date="2021-01" db="EMBL/GenBank/DDBJ databases">
        <title>Whole genome shotgun sequence of Sphaerisporangium rufum NBRC 109079.</title>
        <authorList>
            <person name="Komaki H."/>
            <person name="Tamura T."/>
        </authorList>
    </citation>
    <scope>NUCLEOTIDE SEQUENCE</scope>
    <source>
        <strain evidence="2">NBRC 109079</strain>
    </source>
</reference>
<sequence>MRGAVLAEWTKFSTVRSTWWALGATVVLSAALGYLVALSLGGGRARGAFDPLFAAFYGLTLAQLALVTFGVTAVGAEYSAGTIRASLAAVPRRGVFYAGKVLAVALPAAGVSAVAAVAAFLAAQPALGPRGVGLGAPGTVEALVGGCAYLTLICLFATGVTTMLRGSARALGILMPLLFLGSQGLGNMPQLKPVMQYLPDQLGMVIIHVSGPPDDPRWARAYGPWTGLALLVVWVTAALVGGYLVLRRRDA</sequence>
<keyword evidence="1" id="KW-1133">Transmembrane helix</keyword>
<organism evidence="2 3">
    <name type="scientific">Sphaerisporangium rufum</name>
    <dbReference type="NCBI Taxonomy" id="1381558"/>
    <lineage>
        <taxon>Bacteria</taxon>
        <taxon>Bacillati</taxon>
        <taxon>Actinomycetota</taxon>
        <taxon>Actinomycetes</taxon>
        <taxon>Streptosporangiales</taxon>
        <taxon>Streptosporangiaceae</taxon>
        <taxon>Sphaerisporangium</taxon>
    </lineage>
</organism>
<keyword evidence="3" id="KW-1185">Reference proteome</keyword>
<evidence type="ECO:0000313" key="3">
    <source>
        <dbReference type="Proteomes" id="UP000655287"/>
    </source>
</evidence>
<comment type="caution">
    <text evidence="2">The sequence shown here is derived from an EMBL/GenBank/DDBJ whole genome shotgun (WGS) entry which is preliminary data.</text>
</comment>
<proteinExistence type="predicted"/>
<feature type="transmembrane region" description="Helical" evidence="1">
    <location>
        <begin position="142"/>
        <end position="164"/>
    </location>
</feature>
<dbReference type="Proteomes" id="UP000655287">
    <property type="component" value="Unassembled WGS sequence"/>
</dbReference>
<dbReference type="EMBL" id="BOOU01000042">
    <property type="protein sequence ID" value="GII77909.1"/>
    <property type="molecule type" value="Genomic_DNA"/>
</dbReference>
<feature type="transmembrane region" description="Helical" evidence="1">
    <location>
        <begin position="20"/>
        <end position="40"/>
    </location>
</feature>
<name>A0A919UZM4_9ACTN</name>
<feature type="transmembrane region" description="Helical" evidence="1">
    <location>
        <begin position="225"/>
        <end position="246"/>
    </location>
</feature>
<protein>
    <submittedName>
        <fullName evidence="2">ABC transporter</fullName>
    </submittedName>
</protein>
<feature type="transmembrane region" description="Helical" evidence="1">
    <location>
        <begin position="171"/>
        <end position="188"/>
    </location>
</feature>
<feature type="transmembrane region" description="Helical" evidence="1">
    <location>
        <begin position="52"/>
        <end position="76"/>
    </location>
</feature>
<feature type="transmembrane region" description="Helical" evidence="1">
    <location>
        <begin position="97"/>
        <end position="122"/>
    </location>
</feature>
<evidence type="ECO:0000256" key="1">
    <source>
        <dbReference type="SAM" id="Phobius"/>
    </source>
</evidence>
<accession>A0A919UZM4</accession>